<proteinExistence type="inferred from homology"/>
<evidence type="ECO:0000259" key="4">
    <source>
        <dbReference type="PROSITE" id="PS51462"/>
    </source>
</evidence>
<name>A0ABS4NVR7_9BACL</name>
<dbReference type="PROSITE" id="PS00893">
    <property type="entry name" value="NUDIX_BOX"/>
    <property type="match status" value="1"/>
</dbReference>
<keyword evidence="2 3" id="KW-0378">Hydrolase</keyword>
<dbReference type="InterPro" id="IPR015797">
    <property type="entry name" value="NUDIX_hydrolase-like_dom_sf"/>
</dbReference>
<gene>
    <name evidence="5" type="ORF">J2Z70_003676</name>
</gene>
<dbReference type="InterPro" id="IPR020476">
    <property type="entry name" value="Nudix_hydrolase"/>
</dbReference>
<dbReference type="Pfam" id="PF00293">
    <property type="entry name" value="NUDIX"/>
    <property type="match status" value="1"/>
</dbReference>
<feature type="domain" description="Nudix hydrolase" evidence="4">
    <location>
        <begin position="19"/>
        <end position="150"/>
    </location>
</feature>
<dbReference type="EMBL" id="JAGGLV010000012">
    <property type="protein sequence ID" value="MBP2113515.1"/>
    <property type="molecule type" value="Genomic_DNA"/>
</dbReference>
<evidence type="ECO:0000256" key="2">
    <source>
        <dbReference type="ARBA" id="ARBA00022801"/>
    </source>
</evidence>
<evidence type="ECO:0000313" key="5">
    <source>
        <dbReference type="EMBL" id="MBP2113515.1"/>
    </source>
</evidence>
<keyword evidence="6" id="KW-1185">Reference proteome</keyword>
<comment type="caution">
    <text evidence="5">The sequence shown here is derived from an EMBL/GenBank/DDBJ whole genome shotgun (WGS) entry which is preliminary data.</text>
</comment>
<comment type="similarity">
    <text evidence="3">Belongs to the Nudix hydrolase family.</text>
</comment>
<evidence type="ECO:0000256" key="3">
    <source>
        <dbReference type="RuleBase" id="RU003476"/>
    </source>
</evidence>
<protein>
    <submittedName>
        <fullName evidence="5">ADP-ribose pyrophosphatase YjhB (NUDIX family)</fullName>
    </submittedName>
</protein>
<evidence type="ECO:0000313" key="6">
    <source>
        <dbReference type="Proteomes" id="UP000773462"/>
    </source>
</evidence>
<dbReference type="PANTHER" id="PTHR43046:SF2">
    <property type="entry name" value="8-OXO-DGTP DIPHOSPHATASE-RELATED"/>
    <property type="match status" value="1"/>
</dbReference>
<comment type="cofactor">
    <cofactor evidence="1">
        <name>Mg(2+)</name>
        <dbReference type="ChEBI" id="CHEBI:18420"/>
    </cofactor>
</comment>
<accession>A0ABS4NVR7</accession>
<dbReference type="InterPro" id="IPR000086">
    <property type="entry name" value="NUDIX_hydrolase_dom"/>
</dbReference>
<reference evidence="5 6" key="1">
    <citation type="submission" date="2021-03" db="EMBL/GenBank/DDBJ databases">
        <title>Genomic Encyclopedia of Type Strains, Phase IV (KMG-IV): sequencing the most valuable type-strain genomes for metagenomic binning, comparative biology and taxonomic classification.</title>
        <authorList>
            <person name="Goeker M."/>
        </authorList>
    </citation>
    <scope>NUCLEOTIDE SEQUENCE [LARGE SCALE GENOMIC DNA]</scope>
    <source>
        <strain evidence="5 6">DSM 101953</strain>
    </source>
</reference>
<dbReference type="PROSITE" id="PS51462">
    <property type="entry name" value="NUDIX"/>
    <property type="match status" value="1"/>
</dbReference>
<dbReference type="InterPro" id="IPR020084">
    <property type="entry name" value="NUDIX_hydrolase_CS"/>
</dbReference>
<dbReference type="PRINTS" id="PR00502">
    <property type="entry name" value="NUDIXFAMILY"/>
</dbReference>
<dbReference type="SUPFAM" id="SSF55811">
    <property type="entry name" value="Nudix"/>
    <property type="match status" value="1"/>
</dbReference>
<dbReference type="Proteomes" id="UP000773462">
    <property type="component" value="Unassembled WGS sequence"/>
</dbReference>
<organism evidence="5 6">
    <name type="scientific">Paenibacillus silagei</name>
    <dbReference type="NCBI Taxonomy" id="1670801"/>
    <lineage>
        <taxon>Bacteria</taxon>
        <taxon>Bacillati</taxon>
        <taxon>Bacillota</taxon>
        <taxon>Bacilli</taxon>
        <taxon>Bacillales</taxon>
        <taxon>Paenibacillaceae</taxon>
        <taxon>Paenibacillus</taxon>
    </lineage>
</organism>
<evidence type="ECO:0000256" key="1">
    <source>
        <dbReference type="ARBA" id="ARBA00001946"/>
    </source>
</evidence>
<dbReference type="Gene3D" id="3.90.79.10">
    <property type="entry name" value="Nucleoside Triphosphate Pyrophosphohydrolase"/>
    <property type="match status" value="1"/>
</dbReference>
<dbReference type="PANTHER" id="PTHR43046">
    <property type="entry name" value="GDP-MANNOSE MANNOSYL HYDROLASE"/>
    <property type="match status" value="1"/>
</dbReference>
<dbReference type="RefSeq" id="WP_036729740.1">
    <property type="nucleotide sequence ID" value="NZ_JAGGLV010000012.1"/>
</dbReference>
<sequence>MSMSEYYRELRGKAGNGLLMMPSVAAVVRDEQDRILLIRKKDETLWGLPAGAVEPGETPSRALRREVFEETGLMVTPEQIIGVFGGEKFRYEYSNGDQVEYTVIVFECVIVKGQLRSLDGEAEELRFFKEDELPGLTIPYPPKLFMRDAAAPRKVIFD</sequence>